<keyword evidence="4" id="KW-1185">Reference proteome</keyword>
<proteinExistence type="predicted"/>
<comment type="caution">
    <text evidence="3">The sequence shown here is derived from an EMBL/GenBank/DDBJ whole genome shotgun (WGS) entry which is preliminary data.</text>
</comment>
<evidence type="ECO:0000313" key="3">
    <source>
        <dbReference type="EMBL" id="MEE6305689.1"/>
    </source>
</evidence>
<feature type="region of interest" description="Disordered" evidence="1">
    <location>
        <begin position="1"/>
        <end position="130"/>
    </location>
</feature>
<feature type="compositionally biased region" description="Low complexity" evidence="1">
    <location>
        <begin position="110"/>
        <end position="120"/>
    </location>
</feature>
<feature type="compositionally biased region" description="Low complexity" evidence="1">
    <location>
        <begin position="45"/>
        <end position="61"/>
    </location>
</feature>
<name>A0ABU7S6W3_9ACTN</name>
<dbReference type="InterPro" id="IPR021454">
    <property type="entry name" value="DUF3105"/>
</dbReference>
<feature type="transmembrane region" description="Helical" evidence="2">
    <location>
        <begin position="136"/>
        <end position="161"/>
    </location>
</feature>
<accession>A0ABU7S6W3</accession>
<organism evidence="3 4">
    <name type="scientific">Plantactinospora veratri</name>
    <dbReference type="NCBI Taxonomy" id="1436122"/>
    <lineage>
        <taxon>Bacteria</taxon>
        <taxon>Bacillati</taxon>
        <taxon>Actinomycetota</taxon>
        <taxon>Actinomycetes</taxon>
        <taxon>Micromonosporales</taxon>
        <taxon>Micromonosporaceae</taxon>
        <taxon>Plantactinospora</taxon>
    </lineage>
</organism>
<evidence type="ECO:0000313" key="4">
    <source>
        <dbReference type="Proteomes" id="UP001339911"/>
    </source>
</evidence>
<gene>
    <name evidence="3" type="ORF">V1634_02415</name>
</gene>
<dbReference type="RefSeq" id="WP_331206048.1">
    <property type="nucleotide sequence ID" value="NZ_JAZGQL010000001.1"/>
</dbReference>
<reference evidence="3 4" key="1">
    <citation type="submission" date="2024-01" db="EMBL/GenBank/DDBJ databases">
        <title>Genome insights into Plantactinospora veratri sp. nov.</title>
        <authorList>
            <person name="Wang L."/>
        </authorList>
    </citation>
    <scope>NUCLEOTIDE SEQUENCE [LARGE SCALE GENOMIC DNA]</scope>
    <source>
        <strain evidence="3 4">NEAU-FHS4</strain>
    </source>
</reference>
<evidence type="ECO:0000256" key="2">
    <source>
        <dbReference type="SAM" id="Phobius"/>
    </source>
</evidence>
<dbReference type="EMBL" id="JAZGQL010000001">
    <property type="protein sequence ID" value="MEE6305689.1"/>
    <property type="molecule type" value="Genomic_DNA"/>
</dbReference>
<dbReference type="Pfam" id="PF11303">
    <property type="entry name" value="DUF3105"/>
    <property type="match status" value="1"/>
</dbReference>
<protein>
    <submittedName>
        <fullName evidence="3">DUF3105 domain-containing protein</fullName>
    </submittedName>
</protein>
<keyword evidence="2" id="KW-0472">Membrane</keyword>
<sequence length="321" mass="33297">MGNPEPPQPQQPSPPPGPLPPQPGYAPPPVPQQPGYPAPPPPAQPGYGQPPQQPQPGYGQPPQQPQPGYGPPATGAPPGHGMPPVPQQGYPAPQSGYGEPSGYGQPGYPPQAAQPGYPYQDGQPVPPAKSGPRTGLIIGIVAGGVALLLLLVCGVGGFVWYQQRDDASGGDLSGVINYRQTNPGALSTDHVQDPVTYPMTPPAGGPHFQRWQNCNGDVYTAPIEDGNAVHSLEHGAVWITFRPGLPPSEVGKLIDRVRGLSHMMMSPYPGQSAPISLQAWGYQLAVEEADDPAIGAFISAYRVTAAIETGAPCGGGITTTR</sequence>
<evidence type="ECO:0000256" key="1">
    <source>
        <dbReference type="SAM" id="MobiDB-lite"/>
    </source>
</evidence>
<dbReference type="Proteomes" id="UP001339911">
    <property type="component" value="Unassembled WGS sequence"/>
</dbReference>
<keyword evidence="2" id="KW-1133">Transmembrane helix</keyword>
<feature type="compositionally biased region" description="Pro residues" evidence="1">
    <location>
        <begin position="1"/>
        <end position="44"/>
    </location>
</feature>
<keyword evidence="2" id="KW-0812">Transmembrane</keyword>